<dbReference type="PANTHER" id="PTHR21683">
    <property type="entry name" value="COILED-COIL DOMAIN-CONTAINING PROTEIN 42 LIKE-2-LIKE-RELATED"/>
    <property type="match status" value="1"/>
</dbReference>
<feature type="coiled-coil region" evidence="2">
    <location>
        <begin position="201"/>
        <end position="228"/>
    </location>
</feature>
<accession>V6U2Z3</accession>
<dbReference type="InterPro" id="IPR025252">
    <property type="entry name" value="DUF4200"/>
</dbReference>
<dbReference type="VEuPathDB" id="GiardiaDB:GL50803_0010924"/>
<dbReference type="VEuPathDB" id="GiardiaDB:GL50581_355"/>
<dbReference type="VEuPathDB" id="GiardiaDB:DHA2_10924"/>
<evidence type="ECO:0000313" key="5">
    <source>
        <dbReference type="Proteomes" id="UP000018040"/>
    </source>
</evidence>
<evidence type="ECO:0000313" key="4">
    <source>
        <dbReference type="EMBL" id="ESU45361.1"/>
    </source>
</evidence>
<name>V6U2Z3_GIAIN</name>
<evidence type="ECO:0000256" key="2">
    <source>
        <dbReference type="SAM" id="Coils"/>
    </source>
</evidence>
<dbReference type="EMBL" id="AHHH01000006">
    <property type="protein sequence ID" value="ESU45361.1"/>
    <property type="molecule type" value="Genomic_DNA"/>
</dbReference>
<evidence type="ECO:0000256" key="1">
    <source>
        <dbReference type="ARBA" id="ARBA00023054"/>
    </source>
</evidence>
<dbReference type="GO" id="GO:0005856">
    <property type="term" value="C:cytoskeleton"/>
    <property type="evidence" value="ECO:0007669"/>
    <property type="project" value="UniProtKB-ARBA"/>
</dbReference>
<keyword evidence="1 2" id="KW-0175">Coiled coil</keyword>
<reference evidence="4 5" key="2">
    <citation type="journal article" date="2013" name="Genome Biol. Evol.">
        <title>Genome sequencing of Giardia lamblia genotypes A2 and B isolates (DH and GS) and comparative analysis with the genomes of genotypes A1 and E (WB and Pig).</title>
        <authorList>
            <person name="Adam R.D."/>
            <person name="Dahlstrom E.W."/>
            <person name="Martens C.A."/>
            <person name="Bruno D.P."/>
            <person name="Barbian K.D."/>
            <person name="Ricklefs S.M."/>
            <person name="Hernandez M.M."/>
            <person name="Narla N.P."/>
            <person name="Patel R.B."/>
            <person name="Porcella S.F."/>
            <person name="Nash T.E."/>
        </authorList>
    </citation>
    <scope>NUCLEOTIDE SEQUENCE [LARGE SCALE GENOMIC DNA]</scope>
    <source>
        <strain evidence="4 5">GS</strain>
    </source>
</reference>
<sequence>VMNEDNVNDLEFLRRLDASKQEVSVDKMISDSLDKIYNIRGAFSESTGTQHPLEHISDETVLLQKRKQLADYQIKLDERRVLYTEEIKALEDRETILASQRKELEVAKQRFTKFIQENNEKKETALHRMHEEYSNEEQLRMLQAELLHTQEGMAARFRCLKRELSNMSVYEDFLQSVTQASEEFTYADQILHRYANLKTTHAKLMEQVSAEQLNAEKLREKARAIEKMQAAQIYAINSETSNVIKELEIKERDTTGLSAMITKHKLTIDRTMANIGVIILGIDNLYLRCLATSKIGREYESKLSILDKLQIISEIVGDMEALVEKGKEDGLL</sequence>
<dbReference type="InterPro" id="IPR051147">
    <property type="entry name" value="CFAP_domain-containing"/>
</dbReference>
<protein>
    <recommendedName>
        <fullName evidence="3">DUF4200 domain-containing protein</fullName>
    </recommendedName>
</protein>
<feature type="non-terminal residue" evidence="4">
    <location>
        <position position="1"/>
    </location>
</feature>
<feature type="domain" description="DUF4200" evidence="3">
    <location>
        <begin position="62"/>
        <end position="179"/>
    </location>
</feature>
<dbReference type="OrthoDB" id="10264298at2759"/>
<evidence type="ECO:0000259" key="3">
    <source>
        <dbReference type="Pfam" id="PF13863"/>
    </source>
</evidence>
<organism evidence="4 5">
    <name type="scientific">Giardia intestinalis</name>
    <name type="common">Giardia lamblia</name>
    <dbReference type="NCBI Taxonomy" id="5741"/>
    <lineage>
        <taxon>Eukaryota</taxon>
        <taxon>Metamonada</taxon>
        <taxon>Diplomonadida</taxon>
        <taxon>Hexamitidae</taxon>
        <taxon>Giardiinae</taxon>
        <taxon>Giardia</taxon>
    </lineage>
</organism>
<dbReference type="Proteomes" id="UP000018040">
    <property type="component" value="Unassembled WGS sequence"/>
</dbReference>
<gene>
    <name evidence="4" type="ORF">GSB_10924</name>
</gene>
<dbReference type="Pfam" id="PF13863">
    <property type="entry name" value="DUF4200"/>
    <property type="match status" value="1"/>
</dbReference>
<comment type="caution">
    <text evidence="4">The sequence shown here is derived from an EMBL/GenBank/DDBJ whole genome shotgun (WGS) entry which is preliminary data.</text>
</comment>
<proteinExistence type="predicted"/>
<dbReference type="PANTHER" id="PTHR21683:SF2">
    <property type="entry name" value="COILED-COIL DOMAIN-CONTAINING PROTEIN 42 LIKE-2-LIKE"/>
    <property type="match status" value="1"/>
</dbReference>
<reference evidence="5" key="1">
    <citation type="submission" date="2012-02" db="EMBL/GenBank/DDBJ databases">
        <title>Genome sequencing of Giardia lamblia Genotypes A2 and B isolates (DH and GS) and comparative analysis with the genomes of Genotypes A1 and E (WB and Pig).</title>
        <authorList>
            <person name="Adam R."/>
            <person name="Dahlstrom E."/>
            <person name="Martens C."/>
            <person name="Bruno D."/>
            <person name="Barbian K."/>
            <person name="Porcella S.F."/>
            <person name="Nash T."/>
        </authorList>
    </citation>
    <scope>NUCLEOTIDE SEQUENCE</scope>
    <source>
        <strain evidence="5">GS</strain>
    </source>
</reference>
<dbReference type="AlphaFoldDB" id="V6U2Z3"/>